<dbReference type="PANTHER" id="PTHR48050:SF13">
    <property type="entry name" value="STEROL 3-BETA-GLUCOSYLTRANSFERASE UGT80A2"/>
    <property type="match status" value="1"/>
</dbReference>
<feature type="domain" description="Erythromycin biosynthesis protein CIII-like C-terminal" evidence="1">
    <location>
        <begin position="284"/>
        <end position="415"/>
    </location>
</feature>
<accession>G8NQM5</accession>
<dbReference type="RefSeq" id="WP_014266128.1">
    <property type="nucleotide sequence ID" value="NC_016631.1"/>
</dbReference>
<evidence type="ECO:0000313" key="2">
    <source>
        <dbReference type="EMBL" id="AEU37251.1"/>
    </source>
</evidence>
<dbReference type="GO" id="GO:0008194">
    <property type="term" value="F:UDP-glycosyltransferase activity"/>
    <property type="evidence" value="ECO:0007669"/>
    <property type="project" value="InterPro"/>
</dbReference>
<dbReference type="InterPro" id="IPR050426">
    <property type="entry name" value="Glycosyltransferase_28"/>
</dbReference>
<keyword evidence="3" id="KW-1185">Reference proteome</keyword>
<dbReference type="InterPro" id="IPR010610">
    <property type="entry name" value="EryCIII-like_C"/>
</dbReference>
<dbReference type="HOGENOM" id="CLU_000537_4_1_0"/>
<dbReference type="eggNOG" id="COG1819">
    <property type="taxonomic scope" value="Bacteria"/>
</dbReference>
<dbReference type="STRING" id="682795.AciX8_2948"/>
<organism evidence="2 3">
    <name type="scientific">Granulicella mallensis (strain ATCC BAA-1857 / DSM 23137 / MP5ACTX8)</name>
    <dbReference type="NCBI Taxonomy" id="682795"/>
    <lineage>
        <taxon>Bacteria</taxon>
        <taxon>Pseudomonadati</taxon>
        <taxon>Acidobacteriota</taxon>
        <taxon>Terriglobia</taxon>
        <taxon>Terriglobales</taxon>
        <taxon>Acidobacteriaceae</taxon>
        <taxon>Granulicella</taxon>
    </lineage>
</organism>
<dbReference type="PANTHER" id="PTHR48050">
    <property type="entry name" value="STEROL 3-BETA-GLUCOSYLTRANSFERASE"/>
    <property type="match status" value="1"/>
</dbReference>
<evidence type="ECO:0000259" key="1">
    <source>
        <dbReference type="Pfam" id="PF06722"/>
    </source>
</evidence>
<dbReference type="InterPro" id="IPR002213">
    <property type="entry name" value="UDP_glucos_trans"/>
</dbReference>
<dbReference type="GO" id="GO:0017000">
    <property type="term" value="P:antibiotic biosynthetic process"/>
    <property type="evidence" value="ECO:0007669"/>
    <property type="project" value="UniProtKB-ARBA"/>
</dbReference>
<dbReference type="KEGG" id="gma:AciX8_2948"/>
<sequence length="435" mass="47878">MSNILICALPNPGHVTPMLSVGVHLASLGHTVIFHTGDIFRRQVEETGLRFAPMTGKANIDYRNPGNAAERETLTGVARILNNIKYWFIDPLPDQHRGLLQVLNETRVDLILTSSMYLGCFPMLLGPRENRPPVIGCGVTPLMLRSIDCGLDSYDATPEGRKRNQAEHIQMERGFQPVADLLNLALSECGSPPLSGFWFDAIYTVPDLFLQFTGDAFEYPRSDMPSKVRYVGPVLPNKTSSFKEPAWWTELDGSKPVVLVTQGTFANFDLQELLQPTLMALKEDNALVIAATGRANIDDLLAPSNSRVETFVPFVPLLPKVDVLVTNGGYGAVQQSLSFGVPLVVAGDTEEKAFTASRVEWTGTGINLRTGRPTPEQIQTAVRTVLTDKRYREQAQRVQNNFAQYNALNEIARTVDAVLADPMRSSLVDAPQAVV</sequence>
<keyword evidence="2" id="KW-0808">Transferase</keyword>
<dbReference type="Pfam" id="PF06722">
    <property type="entry name" value="EryCIII-like_C"/>
    <property type="match status" value="1"/>
</dbReference>
<dbReference type="FunFam" id="3.40.50.2000:FF:000072">
    <property type="entry name" value="Glycosyl transferase"/>
    <property type="match status" value="1"/>
</dbReference>
<evidence type="ECO:0000313" key="3">
    <source>
        <dbReference type="Proteomes" id="UP000007113"/>
    </source>
</evidence>
<dbReference type="Proteomes" id="UP000007113">
    <property type="component" value="Chromosome"/>
</dbReference>
<dbReference type="Gene3D" id="3.40.50.2000">
    <property type="entry name" value="Glycogen Phosphorylase B"/>
    <property type="match status" value="2"/>
</dbReference>
<reference evidence="2 3" key="1">
    <citation type="submission" date="2011-11" db="EMBL/GenBank/DDBJ databases">
        <title>Complete sequence of Granulicella mallensis MP5ACTX8.</title>
        <authorList>
            <consortium name="US DOE Joint Genome Institute"/>
            <person name="Lucas S."/>
            <person name="Copeland A."/>
            <person name="Lapidus A."/>
            <person name="Cheng J.-F."/>
            <person name="Goodwin L."/>
            <person name="Pitluck S."/>
            <person name="Peters L."/>
            <person name="Lu M."/>
            <person name="Detter J.C."/>
            <person name="Han C."/>
            <person name="Tapia R."/>
            <person name="Land M."/>
            <person name="Hauser L."/>
            <person name="Kyrpides N."/>
            <person name="Ivanova N."/>
            <person name="Mikhailova N."/>
            <person name="Pagani I."/>
            <person name="Rawat S."/>
            <person name="Mannisto M."/>
            <person name="Haggblom M."/>
            <person name="Woyke T."/>
        </authorList>
    </citation>
    <scope>NUCLEOTIDE SEQUENCE [LARGE SCALE GENOMIC DNA]</scope>
    <source>
        <strain evidence="3">ATCC BAA-1857 / DSM 23137 / MP5ACTX8</strain>
    </source>
</reference>
<protein>
    <submittedName>
        <fullName evidence="2">Glycosyltransferase, MGT family</fullName>
    </submittedName>
</protein>
<dbReference type="AlphaFoldDB" id="G8NQM5"/>
<dbReference type="CDD" id="cd03784">
    <property type="entry name" value="GT1_Gtf-like"/>
    <property type="match status" value="1"/>
</dbReference>
<name>G8NQM5_GRAMM</name>
<proteinExistence type="predicted"/>
<gene>
    <name evidence="2" type="ordered locus">AciX8_2948</name>
</gene>
<dbReference type="GO" id="GO:0016758">
    <property type="term" value="F:hexosyltransferase activity"/>
    <property type="evidence" value="ECO:0007669"/>
    <property type="project" value="UniProtKB-ARBA"/>
</dbReference>
<dbReference type="SUPFAM" id="SSF53756">
    <property type="entry name" value="UDP-Glycosyltransferase/glycogen phosphorylase"/>
    <property type="match status" value="1"/>
</dbReference>
<dbReference type="EMBL" id="CP003130">
    <property type="protein sequence ID" value="AEU37251.1"/>
    <property type="molecule type" value="Genomic_DNA"/>
</dbReference>